<evidence type="ECO:0000313" key="2">
    <source>
        <dbReference type="EMBL" id="OIQ94279.1"/>
    </source>
</evidence>
<name>A0A1J5RQN3_9ZZZZ</name>
<organism evidence="2">
    <name type="scientific">mine drainage metagenome</name>
    <dbReference type="NCBI Taxonomy" id="410659"/>
    <lineage>
        <taxon>unclassified sequences</taxon>
        <taxon>metagenomes</taxon>
        <taxon>ecological metagenomes</taxon>
    </lineage>
</organism>
<dbReference type="EMBL" id="MLJW01000189">
    <property type="protein sequence ID" value="OIQ94279.1"/>
    <property type="molecule type" value="Genomic_DNA"/>
</dbReference>
<sequence length="65" mass="7022">MKQKDEDGIIVPPAANDNGPPSETLDPRLQIIARAIGRQIAREQGAALTAANDNWSEEEGRRPDG</sequence>
<comment type="caution">
    <text evidence="2">The sequence shown here is derived from an EMBL/GenBank/DDBJ whole genome shotgun (WGS) entry which is preliminary data.</text>
</comment>
<feature type="region of interest" description="Disordered" evidence="1">
    <location>
        <begin position="1"/>
        <end position="25"/>
    </location>
</feature>
<reference evidence="2" key="1">
    <citation type="submission" date="2016-10" db="EMBL/GenBank/DDBJ databases">
        <title>Sequence of Gallionella enrichment culture.</title>
        <authorList>
            <person name="Poehlein A."/>
            <person name="Muehling M."/>
            <person name="Daniel R."/>
        </authorList>
    </citation>
    <scope>NUCLEOTIDE SEQUENCE</scope>
</reference>
<evidence type="ECO:0000256" key="1">
    <source>
        <dbReference type="SAM" id="MobiDB-lite"/>
    </source>
</evidence>
<gene>
    <name evidence="2" type="ORF">GALL_237090</name>
</gene>
<accession>A0A1J5RQN3</accession>
<proteinExistence type="predicted"/>
<protein>
    <submittedName>
        <fullName evidence="2">Uncharacterized protein</fullName>
    </submittedName>
</protein>
<dbReference type="AlphaFoldDB" id="A0A1J5RQN3"/>